<dbReference type="FunFam" id="3.40.50.1820:FF:000117">
    <property type="entry name" value="Monoglyceride lipase, putative"/>
    <property type="match status" value="1"/>
</dbReference>
<evidence type="ECO:0000313" key="2">
    <source>
        <dbReference type="EMBL" id="JAG96254.1"/>
    </source>
</evidence>
<feature type="domain" description="Serine aminopeptidase S33" evidence="1">
    <location>
        <begin position="187"/>
        <end position="425"/>
    </location>
</feature>
<dbReference type="SUPFAM" id="SSF53474">
    <property type="entry name" value="alpha/beta-Hydrolases"/>
    <property type="match status" value="1"/>
</dbReference>
<dbReference type="PANTHER" id="PTHR11614">
    <property type="entry name" value="PHOSPHOLIPASE-RELATED"/>
    <property type="match status" value="1"/>
</dbReference>
<dbReference type="Pfam" id="PF12146">
    <property type="entry name" value="Hydrolase_4"/>
    <property type="match status" value="1"/>
</dbReference>
<reference evidence="2" key="1">
    <citation type="submission" date="2015-03" db="EMBL/GenBank/DDBJ databases">
        <title>A transcriptome of Araucaria cunninghamii, an australian fine timber species.</title>
        <authorList>
            <person name="Jing Yi C.J.Y."/>
            <person name="Yin San L.Y.S."/>
            <person name="Abdul Karim S.S."/>
            <person name="Wan Azmi N.N."/>
            <person name="Hercus R.R."/>
            <person name="Croft L.L."/>
        </authorList>
    </citation>
    <scope>NUCLEOTIDE SEQUENCE</scope>
    <source>
        <strain evidence="2">MI0301</strain>
        <tissue evidence="2">Leaf</tissue>
    </source>
</reference>
<dbReference type="InterPro" id="IPR029058">
    <property type="entry name" value="AB_hydrolase_fold"/>
</dbReference>
<dbReference type="InterPro" id="IPR051044">
    <property type="entry name" value="MAG_DAG_Lipase"/>
</dbReference>
<proteinExistence type="predicted"/>
<dbReference type="InterPro" id="IPR022742">
    <property type="entry name" value="Hydrolase_4"/>
</dbReference>
<evidence type="ECO:0000259" key="1">
    <source>
        <dbReference type="Pfam" id="PF12146"/>
    </source>
</evidence>
<name>A0A0D6R0B7_ARACU</name>
<sequence>MFWSVSMISLRSPRPTEARIIPVGRASGGDVYCARGKLRPSVEIKTRNLRLNLVMMATTRDDSTVILTSGASGRVNALFSLGNLRRLIFSVQALFLWILMLFERRKSCENTEEGKNQVSYRRSLSVRKFPIVRRRNVRRDEEEDVCKRRTLAVKSREFEGSGWKYYLFLNSRGETLFVQSWTPVFRNVKALLVLLHGLNEHSGRYKIFARRLNARGYKVYGIDWIGHGGSDGLHGYVPSLDEVVEDTKLLLQKIRSENQGMPCFLFGHSTGGSIILKAALDPNVKEMIRGIVLTSPALRVWTAHPIFGAIAPLFSLLLPRYQFSAANKQGTAVSRDPEALIAKYSDPLVYTGPIRVRTGSEILRICSYLQQNMKRVSVPFLVLHGIADTVTDPNASQDLYDQAASEHKAIKLYDGLLHDLLFEPEQDEIASDILKWMDDRLEH</sequence>
<organism evidence="2">
    <name type="scientific">Araucaria cunninghamii</name>
    <name type="common">Hoop pine</name>
    <name type="synonym">Moreton Bay pine</name>
    <dbReference type="NCBI Taxonomy" id="56994"/>
    <lineage>
        <taxon>Eukaryota</taxon>
        <taxon>Viridiplantae</taxon>
        <taxon>Streptophyta</taxon>
        <taxon>Embryophyta</taxon>
        <taxon>Tracheophyta</taxon>
        <taxon>Spermatophyta</taxon>
        <taxon>Pinopsida</taxon>
        <taxon>Pinidae</taxon>
        <taxon>Conifers II</taxon>
        <taxon>Araucariales</taxon>
        <taxon>Araucariaceae</taxon>
        <taxon>Araucaria</taxon>
    </lineage>
</organism>
<dbReference type="Gene3D" id="3.40.50.1820">
    <property type="entry name" value="alpha/beta hydrolase"/>
    <property type="match status" value="1"/>
</dbReference>
<accession>A0A0D6R0B7</accession>
<protein>
    <recommendedName>
        <fullName evidence="1">Serine aminopeptidase S33 domain-containing protein</fullName>
    </recommendedName>
</protein>
<dbReference type="EMBL" id="GCKF01038119">
    <property type="protein sequence ID" value="JAG96254.1"/>
    <property type="molecule type" value="Transcribed_RNA"/>
</dbReference>
<dbReference type="AlphaFoldDB" id="A0A0D6R0B7"/>